<dbReference type="PROSITE" id="PS50293">
    <property type="entry name" value="TPR_REGION"/>
    <property type="match status" value="1"/>
</dbReference>
<dbReference type="GO" id="GO:0051607">
    <property type="term" value="P:defense response to virus"/>
    <property type="evidence" value="ECO:0007669"/>
    <property type="project" value="TreeGrafter"/>
</dbReference>
<reference evidence="7 8" key="1">
    <citation type="submission" date="2019-09" db="EMBL/GenBank/DDBJ databases">
        <title>Bird 10,000 Genomes (B10K) Project - Family phase.</title>
        <authorList>
            <person name="Zhang G."/>
        </authorList>
    </citation>
    <scope>NUCLEOTIDE SEQUENCE [LARGE SCALE GENOMIC DNA]</scope>
    <source>
        <strain evidence="7">B10K-DU-029-43</strain>
        <tissue evidence="7">Heart</tissue>
    </source>
</reference>
<comment type="similarity">
    <text evidence="5">Belongs to the IFIT family.</text>
</comment>
<keyword evidence="4" id="KW-0391">Immunity</keyword>
<evidence type="ECO:0000256" key="5">
    <source>
        <dbReference type="ARBA" id="ARBA00038336"/>
    </source>
</evidence>
<dbReference type="InterPro" id="IPR019734">
    <property type="entry name" value="TPR_rpt"/>
</dbReference>
<keyword evidence="2" id="KW-0677">Repeat</keyword>
<protein>
    <submittedName>
        <fullName evidence="7">IFIT5 protein</fullName>
    </submittedName>
</protein>
<dbReference type="Pfam" id="PF13374">
    <property type="entry name" value="TPR_10"/>
    <property type="match status" value="1"/>
</dbReference>
<dbReference type="SUPFAM" id="SSF48452">
    <property type="entry name" value="TPR-like"/>
    <property type="match status" value="1"/>
</dbReference>
<evidence type="ECO:0000313" key="7">
    <source>
        <dbReference type="EMBL" id="NWV97689.1"/>
    </source>
</evidence>
<dbReference type="GO" id="GO:0005829">
    <property type="term" value="C:cytosol"/>
    <property type="evidence" value="ECO:0007669"/>
    <property type="project" value="TreeGrafter"/>
</dbReference>
<organism evidence="7 8">
    <name type="scientific">Machaerirhynchus nigripectus</name>
    <dbReference type="NCBI Taxonomy" id="1160894"/>
    <lineage>
        <taxon>Eukaryota</taxon>
        <taxon>Metazoa</taxon>
        <taxon>Chordata</taxon>
        <taxon>Craniata</taxon>
        <taxon>Vertebrata</taxon>
        <taxon>Euteleostomi</taxon>
        <taxon>Archelosauria</taxon>
        <taxon>Archosauria</taxon>
        <taxon>Dinosauria</taxon>
        <taxon>Saurischia</taxon>
        <taxon>Theropoda</taxon>
        <taxon>Coelurosauria</taxon>
        <taxon>Aves</taxon>
        <taxon>Neognathae</taxon>
        <taxon>Neoaves</taxon>
        <taxon>Telluraves</taxon>
        <taxon>Australaves</taxon>
        <taxon>Passeriformes</taxon>
        <taxon>Corvoidea</taxon>
        <taxon>Dicruridae</taxon>
        <taxon>Machaerirhynchus</taxon>
    </lineage>
</organism>
<feature type="repeat" description="TPR" evidence="6">
    <location>
        <begin position="429"/>
        <end position="462"/>
    </location>
</feature>
<dbReference type="FunFam" id="1.25.40.10:FF:000036">
    <property type="entry name" value="interferon-induced protein with tetratricopeptide repeats 5"/>
    <property type="match status" value="1"/>
</dbReference>
<evidence type="ECO:0000256" key="6">
    <source>
        <dbReference type="PROSITE-ProRule" id="PRU00339"/>
    </source>
</evidence>
<evidence type="ECO:0000256" key="3">
    <source>
        <dbReference type="ARBA" id="ARBA00022803"/>
    </source>
</evidence>
<name>A0A7K6JB90_9CORV</name>
<dbReference type="AlphaFoldDB" id="A0A7K6JB90"/>
<keyword evidence="1" id="KW-0399">Innate immunity</keyword>
<dbReference type="Gene3D" id="1.25.40.10">
    <property type="entry name" value="Tetratricopeptide repeat domain"/>
    <property type="match status" value="4"/>
</dbReference>
<keyword evidence="3 6" id="KW-0802">TPR repeat</keyword>
<dbReference type="SMART" id="SM00028">
    <property type="entry name" value="TPR"/>
    <property type="match status" value="6"/>
</dbReference>
<evidence type="ECO:0000256" key="2">
    <source>
        <dbReference type="ARBA" id="ARBA00022737"/>
    </source>
</evidence>
<feature type="repeat" description="TPR" evidence="6">
    <location>
        <begin position="248"/>
        <end position="281"/>
    </location>
</feature>
<proteinExistence type="inferred from homology"/>
<dbReference type="PANTHER" id="PTHR10271">
    <property type="entry name" value="INTERFERON-INDUCED PROTEIN WITH TETRATRICOPEPTIDE REPEATS"/>
    <property type="match status" value="1"/>
</dbReference>
<evidence type="ECO:0000256" key="4">
    <source>
        <dbReference type="ARBA" id="ARBA00022859"/>
    </source>
</evidence>
<accession>A0A7K6JB90</accession>
<dbReference type="Pfam" id="PF13181">
    <property type="entry name" value="TPR_8"/>
    <property type="match status" value="1"/>
</dbReference>
<feature type="non-terminal residue" evidence="7">
    <location>
        <position position="1"/>
    </location>
</feature>
<dbReference type="Pfam" id="PF00515">
    <property type="entry name" value="TPR_1"/>
    <property type="match status" value="1"/>
</dbReference>
<dbReference type="Pfam" id="PF13432">
    <property type="entry name" value="TPR_16"/>
    <property type="match status" value="1"/>
</dbReference>
<feature type="non-terminal residue" evidence="7">
    <location>
        <position position="472"/>
    </location>
</feature>
<gene>
    <name evidence="7" type="primary">Ifit5</name>
    <name evidence="7" type="ORF">MACNIG_R10904</name>
</gene>
<dbReference type="Pfam" id="PF13176">
    <property type="entry name" value="TPR_7"/>
    <property type="match status" value="1"/>
</dbReference>
<dbReference type="InterPro" id="IPR011990">
    <property type="entry name" value="TPR-like_helical_dom_sf"/>
</dbReference>
<keyword evidence="8" id="KW-1185">Reference proteome</keyword>
<dbReference type="EMBL" id="VZRQ01008644">
    <property type="protein sequence ID" value="NWV97689.1"/>
    <property type="molecule type" value="Genomic_DNA"/>
</dbReference>
<evidence type="ECO:0000256" key="1">
    <source>
        <dbReference type="ARBA" id="ARBA00022588"/>
    </source>
</evidence>
<dbReference type="GO" id="GO:0045087">
    <property type="term" value="P:innate immune response"/>
    <property type="evidence" value="ECO:0007669"/>
    <property type="project" value="UniProtKB-KW"/>
</dbReference>
<sequence length="472" mass="54553">STISKNSLKTSLLQLECHFTWSLLEQYVSLDSLEETIADHIRFVTEYNIIDYNILSYVCHLKNSNEEGLRNLKKAEEAVQKLYPGEIARRSLVTWGNYAWIYYHMQRYDEAQTYVSKVENSCKKLSSTAHGKIQVPEIYAEQGWAALRFGTNYFERAKDCFENALKSEPDNPDFNAGYAIAMFRLEKLAERYCEETSPCLKALKRAVELNPKNTSVMALLALELQRLKRVNEGERYIEEALQITPDFPVFLRYAANFYRKKGEVNKAVEILKKALALTPKSIFLHHQLGLCYKFKVLKLKRTRYAPQEKVEDLLQLAIFHFKTVIDKKPTFVSAHSDLANTYVLGKRYEEAEEIFQEVLQRNHLSCGEKQDIYLNYGNFLCFHMNSESKAIKCYIEGLKMEKDSYARRKCREAAEMLLKQKIKSPLGDAADIGTLGLVYSLNGEKQKAIECYEKAIALDPNNEEYRNALSEL</sequence>
<dbReference type="PANTHER" id="PTHR10271:SF0">
    <property type="entry name" value="INTERFERON-INDUCED PROTEIN WITH TETRATRICOPEPTIDE REPEATS 5"/>
    <property type="match status" value="1"/>
</dbReference>
<evidence type="ECO:0000313" key="8">
    <source>
        <dbReference type="Proteomes" id="UP000574967"/>
    </source>
</evidence>
<dbReference type="PROSITE" id="PS50005">
    <property type="entry name" value="TPR"/>
    <property type="match status" value="2"/>
</dbReference>
<comment type="caution">
    <text evidence="7">The sequence shown here is derived from an EMBL/GenBank/DDBJ whole genome shotgun (WGS) entry which is preliminary data.</text>
</comment>
<dbReference type="Proteomes" id="UP000574967">
    <property type="component" value="Unassembled WGS sequence"/>
</dbReference>